<comment type="similarity">
    <text evidence="1">Belongs to the universal ribosomal protein uS7 family.</text>
</comment>
<keyword evidence="3" id="KW-0687">Ribonucleoprotein</keyword>
<evidence type="ECO:0000256" key="1">
    <source>
        <dbReference type="ARBA" id="ARBA00007151"/>
    </source>
</evidence>
<reference evidence="6" key="1">
    <citation type="submission" date="2025-08" db="UniProtKB">
        <authorList>
            <consortium name="RefSeq"/>
        </authorList>
    </citation>
    <scope>IDENTIFICATION</scope>
    <source>
        <tissue evidence="6">Thorax and Abdomen</tissue>
    </source>
</reference>
<dbReference type="InterPro" id="IPR036823">
    <property type="entry name" value="Ribosomal_uS7_dom_sf"/>
</dbReference>
<sequence>MAALKMFHSRQFAAATVRSLLSINRWSEINIKKNDYSVYPPYYVRPVYKKEQQAALKGTEEAEHLAHAPIKAARNNETSSVFHDEFLRQFTNYIMKKGNKILARRLLEKSLENVKRIQLERYHKAEPQDKVGMELDPKIIMHKAIANCKPLLKLERIKRGGATYQVPIPVTDKNAQWVASKWMLEAARDKESNAHLPEKLAYELLDAFNNQNGLILGTCYQEETGFTQAMRSKSSLCSLQMELNIDHVNSLHRQAIVNF</sequence>
<dbReference type="InterPro" id="IPR023798">
    <property type="entry name" value="Ribosomal_uS7_dom"/>
</dbReference>
<evidence type="ECO:0000256" key="2">
    <source>
        <dbReference type="ARBA" id="ARBA00022980"/>
    </source>
</evidence>
<dbReference type="Gene3D" id="1.10.455.10">
    <property type="entry name" value="Ribosomal protein S7 domain"/>
    <property type="match status" value="1"/>
</dbReference>
<dbReference type="CDD" id="cd14870">
    <property type="entry name" value="uS7_Mitochondria_Mammalian"/>
    <property type="match status" value="1"/>
</dbReference>
<evidence type="ECO:0000313" key="5">
    <source>
        <dbReference type="Proteomes" id="UP000829291"/>
    </source>
</evidence>
<evidence type="ECO:0000313" key="6">
    <source>
        <dbReference type="RefSeq" id="XP_046596939.1"/>
    </source>
</evidence>
<dbReference type="GeneID" id="107219172"/>
<feature type="domain" description="Small ribosomal subunit protein uS7" evidence="4">
    <location>
        <begin position="74"/>
        <end position="211"/>
    </location>
</feature>
<organism evidence="5 6">
    <name type="scientific">Neodiprion lecontei</name>
    <name type="common">Redheaded pine sawfly</name>
    <dbReference type="NCBI Taxonomy" id="441921"/>
    <lineage>
        <taxon>Eukaryota</taxon>
        <taxon>Metazoa</taxon>
        <taxon>Ecdysozoa</taxon>
        <taxon>Arthropoda</taxon>
        <taxon>Hexapoda</taxon>
        <taxon>Insecta</taxon>
        <taxon>Pterygota</taxon>
        <taxon>Neoptera</taxon>
        <taxon>Endopterygota</taxon>
        <taxon>Hymenoptera</taxon>
        <taxon>Tenthredinoidea</taxon>
        <taxon>Diprionidae</taxon>
        <taxon>Diprioninae</taxon>
        <taxon>Neodiprion</taxon>
    </lineage>
</organism>
<dbReference type="Proteomes" id="UP000829291">
    <property type="component" value="Chromosome 5"/>
</dbReference>
<accession>A0ABM3G9I8</accession>
<proteinExistence type="inferred from homology"/>
<dbReference type="GO" id="GO:0005840">
    <property type="term" value="C:ribosome"/>
    <property type="evidence" value="ECO:0007669"/>
    <property type="project" value="UniProtKB-KW"/>
</dbReference>
<evidence type="ECO:0000259" key="4">
    <source>
        <dbReference type="Pfam" id="PF00177"/>
    </source>
</evidence>
<keyword evidence="2 6" id="KW-0689">Ribosomal protein</keyword>
<dbReference type="RefSeq" id="XP_046596939.1">
    <property type="nucleotide sequence ID" value="XM_046740983.1"/>
</dbReference>
<dbReference type="InterPro" id="IPR000235">
    <property type="entry name" value="Ribosomal_uS7"/>
</dbReference>
<gene>
    <name evidence="6" type="primary">LOC107219172</name>
</gene>
<name>A0ABM3G9I8_NEOLC</name>
<evidence type="ECO:0000256" key="3">
    <source>
        <dbReference type="ARBA" id="ARBA00023274"/>
    </source>
</evidence>
<keyword evidence="5" id="KW-1185">Reference proteome</keyword>
<dbReference type="PANTHER" id="PTHR11205">
    <property type="entry name" value="RIBOSOMAL PROTEIN S7"/>
    <property type="match status" value="1"/>
</dbReference>
<dbReference type="SUPFAM" id="SSF47973">
    <property type="entry name" value="Ribosomal protein S7"/>
    <property type="match status" value="1"/>
</dbReference>
<protein>
    <submittedName>
        <fullName evidence="6">28S ribosomal protein S7, mitochondrial</fullName>
    </submittedName>
</protein>
<dbReference type="Pfam" id="PF00177">
    <property type="entry name" value="Ribosomal_S7"/>
    <property type="match status" value="1"/>
</dbReference>